<evidence type="ECO:0000313" key="4">
    <source>
        <dbReference type="Proteomes" id="UP000521199"/>
    </source>
</evidence>
<feature type="signal peptide" evidence="1">
    <location>
        <begin position="1"/>
        <end position="25"/>
    </location>
</feature>
<dbReference type="NCBIfam" id="TIGR01451">
    <property type="entry name" value="B_ant_repeat"/>
    <property type="match status" value="1"/>
</dbReference>
<dbReference type="InterPro" id="IPR047589">
    <property type="entry name" value="DUF11_rpt"/>
</dbReference>
<proteinExistence type="predicted"/>
<dbReference type="Gene3D" id="2.60.40.10">
    <property type="entry name" value="Immunoglobulins"/>
    <property type="match status" value="1"/>
</dbReference>
<dbReference type="GO" id="GO:0008237">
    <property type="term" value="F:metallopeptidase activity"/>
    <property type="evidence" value="ECO:0007669"/>
    <property type="project" value="InterPro"/>
</dbReference>
<accession>A0A7W8D5R1</accession>
<evidence type="ECO:0000256" key="1">
    <source>
        <dbReference type="SAM" id="SignalP"/>
    </source>
</evidence>
<evidence type="ECO:0000313" key="3">
    <source>
        <dbReference type="EMBL" id="MBB5208424.1"/>
    </source>
</evidence>
<gene>
    <name evidence="3" type="ORF">HNQ52_001966</name>
</gene>
<dbReference type="AlphaFoldDB" id="A0A7W8D5R1"/>
<dbReference type="InterPro" id="IPR001434">
    <property type="entry name" value="OmcB-like_DUF11"/>
</dbReference>
<keyword evidence="4" id="KW-1185">Reference proteome</keyword>
<dbReference type="Proteomes" id="UP000521199">
    <property type="component" value="Unassembled WGS sequence"/>
</dbReference>
<dbReference type="InterPro" id="IPR024079">
    <property type="entry name" value="MetalloPept_cat_dom_sf"/>
</dbReference>
<sequence>MSYLSRWVIRCVAIAAIAAGGQAHALSYTMPTDQSLLEQSQGVALVEVGAASASPERGETRYRVRIVRELAGKILGREQTLVLPGYWTKDGGLRYAGVPSLPVDQRMLLFYMQRGDGDLQATQLTLGMFFPVPDKHGDVYRRVLDDSTDLGRGKNARFALPRAADAFEHWIVRRAAGVAAPENYLRADATDAAKFNLIRINFNNPNFPIGNGRWAQFEQGTTMRWYAPAGGQQNMVRNEFEQLAAGLAGWVDDPGSLVLMSYAGTGSSTEARDANVSWNDPQNVIPGDYDCSPGGGGILGAGGSSATSQQHTYNGVQWYGLLRGTLVTQPSAGCFFDDDDGRSGIEFFVHEVGHTLGFAHSCGSDVPTSCGSNPTADAATMRASLHADGRGATLAADDVAAVRFVYEDASAPVPMADLSLGMTATPSPVPRGGMLTFTITVENDGPDQATALQMVQTLPAGVTVLNASGSGWTCATGGATVSCTRGVLNSGTTSAIVVTVNVPIDYTGAGALASQASIDSEIDDPQGGNNSDSVSVPVDFIVDRIFGNSFE</sequence>
<comment type="caution">
    <text evidence="3">The sequence shown here is derived from an EMBL/GenBank/DDBJ whole genome shotgun (WGS) entry which is preliminary data.</text>
</comment>
<protein>
    <submittedName>
        <fullName evidence="3">Putative repeat protein (TIGR01451 family)</fullName>
    </submittedName>
</protein>
<dbReference type="RefSeq" id="WP_183960954.1">
    <property type="nucleotide sequence ID" value="NZ_JACHHP010000003.1"/>
</dbReference>
<dbReference type="Pfam" id="PF01345">
    <property type="entry name" value="DUF11"/>
    <property type="match status" value="1"/>
</dbReference>
<dbReference type="EMBL" id="JACHHP010000003">
    <property type="protein sequence ID" value="MBB5208424.1"/>
    <property type="molecule type" value="Genomic_DNA"/>
</dbReference>
<dbReference type="SUPFAM" id="SSF55486">
    <property type="entry name" value="Metalloproteases ('zincins'), catalytic domain"/>
    <property type="match status" value="1"/>
</dbReference>
<dbReference type="Gene3D" id="3.40.390.10">
    <property type="entry name" value="Collagenase (Catalytic Domain)"/>
    <property type="match status" value="1"/>
</dbReference>
<feature type="chain" id="PRO_5030545745" evidence="1">
    <location>
        <begin position="26"/>
        <end position="551"/>
    </location>
</feature>
<name>A0A7W8D5R1_9GAMM</name>
<dbReference type="InterPro" id="IPR013783">
    <property type="entry name" value="Ig-like_fold"/>
</dbReference>
<organism evidence="3 4">
    <name type="scientific">Chiayiivirga flava</name>
    <dbReference type="NCBI Taxonomy" id="659595"/>
    <lineage>
        <taxon>Bacteria</taxon>
        <taxon>Pseudomonadati</taxon>
        <taxon>Pseudomonadota</taxon>
        <taxon>Gammaproteobacteria</taxon>
        <taxon>Lysobacterales</taxon>
        <taxon>Lysobacteraceae</taxon>
        <taxon>Chiayiivirga</taxon>
    </lineage>
</organism>
<reference evidence="3 4" key="1">
    <citation type="submission" date="2020-08" db="EMBL/GenBank/DDBJ databases">
        <title>Genomic Encyclopedia of Type Strains, Phase IV (KMG-IV): sequencing the most valuable type-strain genomes for metagenomic binning, comparative biology and taxonomic classification.</title>
        <authorList>
            <person name="Goeker M."/>
        </authorList>
    </citation>
    <scope>NUCLEOTIDE SEQUENCE [LARGE SCALE GENOMIC DNA]</scope>
    <source>
        <strain evidence="3 4">DSM 24163</strain>
    </source>
</reference>
<keyword evidence="1" id="KW-0732">Signal</keyword>
<feature type="domain" description="DUF11" evidence="2">
    <location>
        <begin position="417"/>
        <end position="536"/>
    </location>
</feature>
<evidence type="ECO:0000259" key="2">
    <source>
        <dbReference type="Pfam" id="PF01345"/>
    </source>
</evidence>